<dbReference type="EMBL" id="NBYY01000030">
    <property type="protein sequence ID" value="PCS21772.1"/>
    <property type="molecule type" value="Genomic_DNA"/>
</dbReference>
<dbReference type="InterPro" id="IPR013749">
    <property type="entry name" value="PM/HMP-P_kinase-1"/>
</dbReference>
<evidence type="ECO:0000259" key="7">
    <source>
        <dbReference type="Pfam" id="PF08543"/>
    </source>
</evidence>
<name>A0A2A5T0T3_9GAMM</name>
<keyword evidence="4" id="KW-0547">Nucleotide-binding</keyword>
<dbReference type="InterPro" id="IPR004399">
    <property type="entry name" value="HMP/HMP-P_kinase_dom"/>
</dbReference>
<organism evidence="8 9">
    <name type="scientific">Candidatus Enterovibrio escicola</name>
    <dbReference type="NCBI Taxonomy" id="1927127"/>
    <lineage>
        <taxon>Bacteria</taxon>
        <taxon>Pseudomonadati</taxon>
        <taxon>Pseudomonadota</taxon>
        <taxon>Gammaproteobacteria</taxon>
        <taxon>Vibrionales</taxon>
        <taxon>Vibrionaceae</taxon>
        <taxon>Enterovibrio</taxon>
    </lineage>
</organism>
<evidence type="ECO:0000313" key="9">
    <source>
        <dbReference type="Proteomes" id="UP000219020"/>
    </source>
</evidence>
<reference evidence="9" key="1">
    <citation type="submission" date="2017-04" db="EMBL/GenBank/DDBJ databases">
        <title>Genome evolution of the luminous symbionts of deep sea anglerfish.</title>
        <authorList>
            <person name="Hendry T.A."/>
        </authorList>
    </citation>
    <scope>NUCLEOTIDE SEQUENCE [LARGE SCALE GENOMIC DNA]</scope>
</reference>
<keyword evidence="3 8" id="KW-0808">Transferase</keyword>
<dbReference type="GeneID" id="66952310"/>
<dbReference type="GO" id="GO:0009228">
    <property type="term" value="P:thiamine biosynthetic process"/>
    <property type="evidence" value="ECO:0007669"/>
    <property type="project" value="InterPro"/>
</dbReference>
<feature type="domain" description="Pyridoxamine kinase/Phosphomethylpyrimidine kinase" evidence="7">
    <location>
        <begin position="19"/>
        <end position="264"/>
    </location>
</feature>
<dbReference type="InterPro" id="IPR029056">
    <property type="entry name" value="Ribokinase-like"/>
</dbReference>
<keyword evidence="5 8" id="KW-0418">Kinase</keyword>
<dbReference type="GO" id="GO:0008902">
    <property type="term" value="F:hydroxymethylpyrimidine kinase activity"/>
    <property type="evidence" value="ECO:0007669"/>
    <property type="project" value="UniProtKB-EC"/>
</dbReference>
<dbReference type="Gene3D" id="3.40.1190.20">
    <property type="match status" value="1"/>
</dbReference>
<evidence type="ECO:0000256" key="6">
    <source>
        <dbReference type="ARBA" id="ARBA00022840"/>
    </source>
</evidence>
<dbReference type="Pfam" id="PF08543">
    <property type="entry name" value="Phos_pyr_kin"/>
    <property type="match status" value="1"/>
</dbReference>
<dbReference type="GO" id="GO:0005829">
    <property type="term" value="C:cytosol"/>
    <property type="evidence" value="ECO:0007669"/>
    <property type="project" value="TreeGrafter"/>
</dbReference>
<dbReference type="GO" id="GO:0008972">
    <property type="term" value="F:phosphomethylpyrimidine kinase activity"/>
    <property type="evidence" value="ECO:0007669"/>
    <property type="project" value="InterPro"/>
</dbReference>
<evidence type="ECO:0000256" key="2">
    <source>
        <dbReference type="ARBA" id="ARBA00012135"/>
    </source>
</evidence>
<protein>
    <recommendedName>
        <fullName evidence="2">hydroxymethylpyrimidine kinase</fullName>
        <ecNumber evidence="2">2.7.1.49</ecNumber>
    </recommendedName>
</protein>
<keyword evidence="6" id="KW-0067">ATP-binding</keyword>
<dbReference type="UniPathway" id="UPA00060">
    <property type="reaction ID" value="UER00138"/>
</dbReference>
<dbReference type="RefSeq" id="WP_097357033.1">
    <property type="nucleotide sequence ID" value="NZ_CAWNJE010000024.1"/>
</dbReference>
<dbReference type="GO" id="GO:0009229">
    <property type="term" value="P:thiamine diphosphate biosynthetic process"/>
    <property type="evidence" value="ECO:0007669"/>
    <property type="project" value="UniProtKB-UniPathway"/>
</dbReference>
<dbReference type="FunFam" id="3.40.1190.20:FF:000003">
    <property type="entry name" value="Phosphomethylpyrimidine kinase ThiD"/>
    <property type="match status" value="1"/>
</dbReference>
<dbReference type="NCBIfam" id="TIGR00097">
    <property type="entry name" value="HMP-P_kinase"/>
    <property type="match status" value="1"/>
</dbReference>
<comment type="pathway">
    <text evidence="1">Cofactor biosynthesis; thiamine diphosphate biosynthesis.</text>
</comment>
<sequence>MTDFRTNTPPVVLSIAGSDSSSGAGIQADLKSITANGAYACTAITAVTAQNTQGVTHITPLDTSIVAAQIDAIFNDFNVSSVKIGMLATPEITQVVIDKLIQYHAKNIVVDPILLSTKGQVLLSEAAITLCKNKLFPFSVLVTPNLPEFYALSISNDIKIKRDILNLALTTFGCEWLLVKGGHSDDEKYCTDILVHTSGVYSITSPRITSMNTHGTGCTLSSAIATYLAHGQNMLDSVTKAKHYLSDCLLRAQNQRLGSGCGPLDHFILN</sequence>
<dbReference type="Proteomes" id="UP000219020">
    <property type="component" value="Unassembled WGS sequence"/>
</dbReference>
<dbReference type="EC" id="2.7.1.49" evidence="2"/>
<dbReference type="PANTHER" id="PTHR20858:SF17">
    <property type="entry name" value="HYDROXYMETHYLPYRIMIDINE_PHOSPHOMETHYLPYRIMIDINE KINASE THI20-RELATED"/>
    <property type="match status" value="1"/>
</dbReference>
<dbReference type="SUPFAM" id="SSF53613">
    <property type="entry name" value="Ribokinase-like"/>
    <property type="match status" value="1"/>
</dbReference>
<comment type="caution">
    <text evidence="8">The sequence shown here is derived from an EMBL/GenBank/DDBJ whole genome shotgun (WGS) entry which is preliminary data.</text>
</comment>
<keyword evidence="9" id="KW-1185">Reference proteome</keyword>
<evidence type="ECO:0000313" key="8">
    <source>
        <dbReference type="EMBL" id="PCS21772.1"/>
    </source>
</evidence>
<dbReference type="CDD" id="cd01169">
    <property type="entry name" value="HMPP_kinase"/>
    <property type="match status" value="1"/>
</dbReference>
<gene>
    <name evidence="8" type="ORF">BTN49_2593</name>
</gene>
<proteinExistence type="predicted"/>
<accession>A0A2A5T0T3</accession>
<evidence type="ECO:0000256" key="1">
    <source>
        <dbReference type="ARBA" id="ARBA00004948"/>
    </source>
</evidence>
<evidence type="ECO:0000256" key="3">
    <source>
        <dbReference type="ARBA" id="ARBA00022679"/>
    </source>
</evidence>
<evidence type="ECO:0000256" key="4">
    <source>
        <dbReference type="ARBA" id="ARBA00022741"/>
    </source>
</evidence>
<dbReference type="PANTHER" id="PTHR20858">
    <property type="entry name" value="PHOSPHOMETHYLPYRIMIDINE KINASE"/>
    <property type="match status" value="1"/>
</dbReference>
<dbReference type="GO" id="GO:0005524">
    <property type="term" value="F:ATP binding"/>
    <property type="evidence" value="ECO:0007669"/>
    <property type="project" value="UniProtKB-KW"/>
</dbReference>
<evidence type="ECO:0000256" key="5">
    <source>
        <dbReference type="ARBA" id="ARBA00022777"/>
    </source>
</evidence>
<dbReference type="AlphaFoldDB" id="A0A2A5T0T3"/>